<dbReference type="InterPro" id="IPR036770">
    <property type="entry name" value="Ankyrin_rpt-contain_sf"/>
</dbReference>
<evidence type="ECO:0000313" key="4">
    <source>
        <dbReference type="Proteomes" id="UP001163046"/>
    </source>
</evidence>
<dbReference type="PROSITE" id="PS50297">
    <property type="entry name" value="ANK_REP_REGION"/>
    <property type="match status" value="1"/>
</dbReference>
<dbReference type="PANTHER" id="PTHR22677">
    <property type="entry name" value="ANKYRIN REPEAT DOMAIN-CONTAINING PROTEIN 60"/>
    <property type="match status" value="1"/>
</dbReference>
<dbReference type="InterPro" id="IPR039323">
    <property type="entry name" value="ANKRD_45/46/60"/>
</dbReference>
<organism evidence="3 4">
    <name type="scientific">Desmophyllum pertusum</name>
    <dbReference type="NCBI Taxonomy" id="174260"/>
    <lineage>
        <taxon>Eukaryota</taxon>
        <taxon>Metazoa</taxon>
        <taxon>Cnidaria</taxon>
        <taxon>Anthozoa</taxon>
        <taxon>Hexacorallia</taxon>
        <taxon>Scleractinia</taxon>
        <taxon>Caryophylliina</taxon>
        <taxon>Caryophylliidae</taxon>
        <taxon>Desmophyllum</taxon>
    </lineage>
</organism>
<dbReference type="Pfam" id="PF12796">
    <property type="entry name" value="Ank_2"/>
    <property type="match status" value="1"/>
</dbReference>
<proteinExistence type="predicted"/>
<dbReference type="PROSITE" id="PS50088">
    <property type="entry name" value="ANK_REPEAT"/>
    <property type="match status" value="1"/>
</dbReference>
<keyword evidence="1" id="KW-0040">ANK repeat</keyword>
<evidence type="ECO:0000313" key="3">
    <source>
        <dbReference type="EMBL" id="KAJ7386825.1"/>
    </source>
</evidence>
<dbReference type="SUPFAM" id="SSF48403">
    <property type="entry name" value="Ankyrin repeat"/>
    <property type="match status" value="1"/>
</dbReference>
<dbReference type="AlphaFoldDB" id="A0A9W9ZST2"/>
<sequence length="519" mass="56042">MRTEKSQPTSTVTLPVTAVLLKQVNQVTFWKATDLLVKLKKVAKATPRRPRDGWCQKFSEKPEMGAKHSRTERCIATYSADGGGRVVISEPINPWQVLGLHSSSASFPEIKAAFKMKTTQPTRQNRAGDVNTKRYAANSAMKSASNESCADLDINSMSSKGYATATAVSVDLESNRGYIAPAVRSSAEINCTISSAKPALSKSHVPPDKGRSASINVSNDGSCLTGSWSSERSRSSPTTNDVDRASSGYSALKLHAADGVINSASTDRRYTNHDAKSSSSKSCAAAAAAGVELESNETRLAPAVRSVADRNCTTCSVKPVFSHVPDNCKSSSINVSSSERKRKHIMATYIADGGGKVVISVPLNPWKVLGLHSSGDSHKAVNAAFKMKITQPVRQNRAMVSIAYHMLTSSAGRYKRIHGTHEFLVGRRDHFMLAACGHTEELALMIAKNANLVEERDEQSRSLLYIACRSGFYDTCKLLLQKGASVNETQRDGSTPLHGAAYFGHALVVWTSTPVWSEK</sequence>
<dbReference type="SMART" id="SM00248">
    <property type="entry name" value="ANK"/>
    <property type="match status" value="2"/>
</dbReference>
<accession>A0A9W9ZST2</accession>
<feature type="compositionally biased region" description="Polar residues" evidence="2">
    <location>
        <begin position="213"/>
        <end position="226"/>
    </location>
</feature>
<dbReference type="OrthoDB" id="539213at2759"/>
<dbReference type="PANTHER" id="PTHR22677:SF4">
    <property type="entry name" value="USHER SYNDROME TYPE-1G PROTEIN-LIKE PROTEIN"/>
    <property type="match status" value="1"/>
</dbReference>
<keyword evidence="4" id="KW-1185">Reference proteome</keyword>
<gene>
    <name evidence="3" type="primary">ANKRD54_1</name>
    <name evidence="3" type="ORF">OS493_006855</name>
</gene>
<comment type="caution">
    <text evidence="3">The sequence shown here is derived from an EMBL/GenBank/DDBJ whole genome shotgun (WGS) entry which is preliminary data.</text>
</comment>
<protein>
    <submittedName>
        <fullName evidence="3">Ankyrin repeat domain-containing protein 54</fullName>
    </submittedName>
</protein>
<dbReference type="Gene3D" id="1.25.40.20">
    <property type="entry name" value="Ankyrin repeat-containing domain"/>
    <property type="match status" value="1"/>
</dbReference>
<evidence type="ECO:0000256" key="1">
    <source>
        <dbReference type="PROSITE-ProRule" id="PRU00023"/>
    </source>
</evidence>
<reference evidence="3" key="1">
    <citation type="submission" date="2023-01" db="EMBL/GenBank/DDBJ databases">
        <title>Genome assembly of the deep-sea coral Lophelia pertusa.</title>
        <authorList>
            <person name="Herrera S."/>
            <person name="Cordes E."/>
        </authorList>
    </citation>
    <scope>NUCLEOTIDE SEQUENCE</scope>
    <source>
        <strain evidence="3">USNM1676648</strain>
        <tissue evidence="3">Polyp</tissue>
    </source>
</reference>
<feature type="region of interest" description="Disordered" evidence="2">
    <location>
        <begin position="198"/>
        <end position="244"/>
    </location>
</feature>
<feature type="repeat" description="ANK" evidence="1">
    <location>
        <begin position="459"/>
        <end position="491"/>
    </location>
</feature>
<evidence type="ECO:0000256" key="2">
    <source>
        <dbReference type="SAM" id="MobiDB-lite"/>
    </source>
</evidence>
<dbReference type="InterPro" id="IPR002110">
    <property type="entry name" value="Ankyrin_rpt"/>
</dbReference>
<name>A0A9W9ZST2_9CNID</name>
<dbReference type="EMBL" id="MU825875">
    <property type="protein sequence ID" value="KAJ7386825.1"/>
    <property type="molecule type" value="Genomic_DNA"/>
</dbReference>
<dbReference type="Proteomes" id="UP001163046">
    <property type="component" value="Unassembled WGS sequence"/>
</dbReference>